<evidence type="ECO:0000256" key="1">
    <source>
        <dbReference type="SAM" id="SignalP"/>
    </source>
</evidence>
<feature type="non-terminal residue" evidence="2">
    <location>
        <position position="61"/>
    </location>
</feature>
<dbReference type="AlphaFoldDB" id="A0A7R9MSZ2"/>
<dbReference type="EMBL" id="OC965147">
    <property type="protein sequence ID" value="CAD7665905.1"/>
    <property type="molecule type" value="Genomic_DNA"/>
</dbReference>
<feature type="signal peptide" evidence="1">
    <location>
        <begin position="1"/>
        <end position="28"/>
    </location>
</feature>
<accession>A0A7R9MSZ2</accession>
<name>A0A7R9MSZ2_9ACAR</name>
<feature type="chain" id="PRO_5036403665" evidence="1">
    <location>
        <begin position="29"/>
        <end position="61"/>
    </location>
</feature>
<keyword evidence="1" id="KW-0732">Signal</keyword>
<gene>
    <name evidence="2" type="ORF">ONB1V03_LOCUS22461</name>
</gene>
<evidence type="ECO:0000313" key="3">
    <source>
        <dbReference type="Proteomes" id="UP000728032"/>
    </source>
</evidence>
<keyword evidence="3" id="KW-1185">Reference proteome</keyword>
<evidence type="ECO:0000313" key="2">
    <source>
        <dbReference type="EMBL" id="CAD7665905.1"/>
    </source>
</evidence>
<protein>
    <submittedName>
        <fullName evidence="2">Uncharacterized protein</fullName>
    </submittedName>
</protein>
<dbReference type="EMBL" id="CAJPVJ010050322">
    <property type="protein sequence ID" value="CAG2183040.1"/>
    <property type="molecule type" value="Genomic_DNA"/>
</dbReference>
<reference evidence="2" key="1">
    <citation type="submission" date="2020-11" db="EMBL/GenBank/DDBJ databases">
        <authorList>
            <person name="Tran Van P."/>
        </authorList>
    </citation>
    <scope>NUCLEOTIDE SEQUENCE</scope>
</reference>
<sequence>MSDPRHFRRISCCLVFLGIFLLIAGSIARFVIGNDSPPSKEFDNKFFNDAESDFAKGPRFV</sequence>
<proteinExistence type="predicted"/>
<dbReference type="Proteomes" id="UP000728032">
    <property type="component" value="Unassembled WGS sequence"/>
</dbReference>
<organism evidence="2">
    <name type="scientific">Oppiella nova</name>
    <dbReference type="NCBI Taxonomy" id="334625"/>
    <lineage>
        <taxon>Eukaryota</taxon>
        <taxon>Metazoa</taxon>
        <taxon>Ecdysozoa</taxon>
        <taxon>Arthropoda</taxon>
        <taxon>Chelicerata</taxon>
        <taxon>Arachnida</taxon>
        <taxon>Acari</taxon>
        <taxon>Acariformes</taxon>
        <taxon>Sarcoptiformes</taxon>
        <taxon>Oribatida</taxon>
        <taxon>Brachypylina</taxon>
        <taxon>Oppioidea</taxon>
        <taxon>Oppiidae</taxon>
        <taxon>Oppiella</taxon>
    </lineage>
</organism>